<accession>A0ABQ3M2L4</accession>
<evidence type="ECO:0000313" key="3">
    <source>
        <dbReference type="Proteomes" id="UP000605568"/>
    </source>
</evidence>
<gene>
    <name evidence="2" type="ORF">GCM10017774_12530</name>
</gene>
<proteinExistence type="predicted"/>
<reference evidence="3" key="1">
    <citation type="journal article" date="2019" name="Int. J. Syst. Evol. Microbiol.">
        <title>The Global Catalogue of Microorganisms (GCM) 10K type strain sequencing project: providing services to taxonomists for standard genome sequencing and annotation.</title>
        <authorList>
            <consortium name="The Broad Institute Genomics Platform"/>
            <consortium name="The Broad Institute Genome Sequencing Center for Infectious Disease"/>
            <person name="Wu L."/>
            <person name="Ma J."/>
        </authorList>
    </citation>
    <scope>NUCLEOTIDE SEQUENCE [LARGE SCALE GENOMIC DNA]</scope>
    <source>
        <strain evidence="3">CGMCC 4.7367</strain>
    </source>
</reference>
<dbReference type="EMBL" id="BNAR01000002">
    <property type="protein sequence ID" value="GHH32128.1"/>
    <property type="molecule type" value="Genomic_DNA"/>
</dbReference>
<comment type="caution">
    <text evidence="2">The sequence shown here is derived from an EMBL/GenBank/DDBJ whole genome shotgun (WGS) entry which is preliminary data.</text>
</comment>
<feature type="region of interest" description="Disordered" evidence="1">
    <location>
        <begin position="50"/>
        <end position="72"/>
    </location>
</feature>
<evidence type="ECO:0000256" key="1">
    <source>
        <dbReference type="SAM" id="MobiDB-lite"/>
    </source>
</evidence>
<evidence type="ECO:0000313" key="2">
    <source>
        <dbReference type="EMBL" id="GHH32128.1"/>
    </source>
</evidence>
<keyword evidence="3" id="KW-1185">Reference proteome</keyword>
<name>A0ABQ3M2L4_9PSEU</name>
<dbReference type="Proteomes" id="UP000605568">
    <property type="component" value="Unassembled WGS sequence"/>
</dbReference>
<protein>
    <submittedName>
        <fullName evidence="2">Uncharacterized protein</fullName>
    </submittedName>
</protein>
<sequence>MCLPFWDENPVIVREVPHALRRATAVFMLIVLVSLGQQLRPDITAKPGAPIEVGVAAPPAPTSTPPSTWRPR</sequence>
<organism evidence="2 3">
    <name type="scientific">Lentzea cavernae</name>
    <dbReference type="NCBI Taxonomy" id="2020703"/>
    <lineage>
        <taxon>Bacteria</taxon>
        <taxon>Bacillati</taxon>
        <taxon>Actinomycetota</taxon>
        <taxon>Actinomycetes</taxon>
        <taxon>Pseudonocardiales</taxon>
        <taxon>Pseudonocardiaceae</taxon>
        <taxon>Lentzea</taxon>
    </lineage>
</organism>